<accession>A0A438J6Y9</accession>
<feature type="domain" description="Reverse transcriptase/retrotransposon-derived protein RNase H-like" evidence="1">
    <location>
        <begin position="314"/>
        <end position="387"/>
    </location>
</feature>
<dbReference type="InterPro" id="IPR043502">
    <property type="entry name" value="DNA/RNA_pol_sf"/>
</dbReference>
<dbReference type="Pfam" id="PF17919">
    <property type="entry name" value="RT_RNaseH_2"/>
    <property type="match status" value="1"/>
</dbReference>
<protein>
    <recommendedName>
        <fullName evidence="1">Reverse transcriptase/retrotransposon-derived protein RNase H-like domain-containing protein</fullName>
    </recommendedName>
</protein>
<dbReference type="EMBL" id="QGNW01000059">
    <property type="protein sequence ID" value="RVX04728.1"/>
    <property type="molecule type" value="Genomic_DNA"/>
</dbReference>
<evidence type="ECO:0000313" key="3">
    <source>
        <dbReference type="Proteomes" id="UP000288805"/>
    </source>
</evidence>
<dbReference type="AlphaFoldDB" id="A0A438J6Y9"/>
<evidence type="ECO:0000313" key="2">
    <source>
        <dbReference type="EMBL" id="RVX04728.1"/>
    </source>
</evidence>
<dbReference type="Proteomes" id="UP000288805">
    <property type="component" value="Unassembled WGS sequence"/>
</dbReference>
<dbReference type="InterPro" id="IPR041577">
    <property type="entry name" value="RT_RNaseH_2"/>
</dbReference>
<dbReference type="PANTHER" id="PTHR35046:SF9">
    <property type="entry name" value="RNA-DIRECTED DNA POLYMERASE"/>
    <property type="match status" value="1"/>
</dbReference>
<organism evidence="2 3">
    <name type="scientific">Vitis vinifera</name>
    <name type="common">Grape</name>
    <dbReference type="NCBI Taxonomy" id="29760"/>
    <lineage>
        <taxon>Eukaryota</taxon>
        <taxon>Viridiplantae</taxon>
        <taxon>Streptophyta</taxon>
        <taxon>Embryophyta</taxon>
        <taxon>Tracheophyta</taxon>
        <taxon>Spermatophyta</taxon>
        <taxon>Magnoliopsida</taxon>
        <taxon>eudicotyledons</taxon>
        <taxon>Gunneridae</taxon>
        <taxon>Pentapetalae</taxon>
        <taxon>rosids</taxon>
        <taxon>Vitales</taxon>
        <taxon>Vitaceae</taxon>
        <taxon>Viteae</taxon>
        <taxon>Vitis</taxon>
    </lineage>
</organism>
<dbReference type="InterPro" id="IPR043128">
    <property type="entry name" value="Rev_trsase/Diguanyl_cyclase"/>
</dbReference>
<reference evidence="2 3" key="1">
    <citation type="journal article" date="2018" name="PLoS Genet.">
        <title>Population sequencing reveals clonal diversity and ancestral inbreeding in the grapevine cultivar Chardonnay.</title>
        <authorList>
            <person name="Roach M.J."/>
            <person name="Johnson D.L."/>
            <person name="Bohlmann J."/>
            <person name="van Vuuren H.J."/>
            <person name="Jones S.J."/>
            <person name="Pretorius I.S."/>
            <person name="Schmidt S.A."/>
            <person name="Borneman A.R."/>
        </authorList>
    </citation>
    <scope>NUCLEOTIDE SEQUENCE [LARGE SCALE GENOMIC DNA]</scope>
    <source>
        <strain evidence="3">cv. Chardonnay</strain>
        <tissue evidence="2">Leaf</tissue>
    </source>
</reference>
<dbReference type="Gene3D" id="3.30.70.270">
    <property type="match status" value="1"/>
</dbReference>
<name>A0A438J6Y9_VITVI</name>
<evidence type="ECO:0000259" key="1">
    <source>
        <dbReference type="Pfam" id="PF17919"/>
    </source>
</evidence>
<sequence length="481" mass="55659">MCIGERESSPREERVEDEEYYYVGFDEEDDRDSIVGNRRYGGQFREARNWEDNNLSSIKMKILSFQGKTDPEAYLEWEKKIELLFDCHNYSKLKKRASNKDVGGNENHDEETVCSKLLLLFLVGLNWEIANSVELQHYVKLEDIVHMAIKIENQLKRRGRGHISSQCPNKRVMILRDNCEIESDDEDDIKSMLPLEDVDDEKHAAQGELLVARRALSMQVKEDDKVFHMVYLLFEELNIKSISCSVLPFQTDQPIKAISRRQRSYKDRKEKLFANLKKCIFCINKLVFLGFVVSAQGIQHHHTEVIKKNIGFKWGDGQEKAFQLIKEKLTHAHLLVLPDFTKTFEIECDASGMGIGVVLMQEGRPIAYFNEKLSRIALNYPTYNKEFTMGGIHWDIFMSFDTSKVRKTSLPMCFLECEYNVSATFNVIDLSLCDVGDDLRTNPFQVEGNDEGTAKKWNTDLIQVPVGIRKMLHVFHKVGFP</sequence>
<gene>
    <name evidence="2" type="ORF">CK203_024994</name>
</gene>
<comment type="caution">
    <text evidence="2">The sequence shown here is derived from an EMBL/GenBank/DDBJ whole genome shotgun (WGS) entry which is preliminary data.</text>
</comment>
<dbReference type="PANTHER" id="PTHR35046">
    <property type="entry name" value="ZINC KNUCKLE (CCHC-TYPE) FAMILY PROTEIN"/>
    <property type="match status" value="1"/>
</dbReference>
<dbReference type="SUPFAM" id="SSF56672">
    <property type="entry name" value="DNA/RNA polymerases"/>
    <property type="match status" value="1"/>
</dbReference>
<proteinExistence type="predicted"/>